<proteinExistence type="predicted"/>
<protein>
    <submittedName>
        <fullName evidence="1">Uncharacterized protein</fullName>
    </submittedName>
</protein>
<keyword evidence="2" id="KW-1185">Reference proteome</keyword>
<name>A0ABY9NAU4_9PSED</name>
<dbReference type="RefSeq" id="WP_282877581.1">
    <property type="nucleotide sequence ID" value="NZ_CP133164.1"/>
</dbReference>
<dbReference type="EMBL" id="CP133164">
    <property type="protein sequence ID" value="WMN15635.1"/>
    <property type="molecule type" value="Genomic_DNA"/>
</dbReference>
<gene>
    <name evidence="1" type="ORF">QL104_19965</name>
</gene>
<evidence type="ECO:0000313" key="1">
    <source>
        <dbReference type="EMBL" id="WMN15635.1"/>
    </source>
</evidence>
<sequence length="89" mass="9619">MPHALDDRPLLVRLTARTKKYQGCTGSPLATDIALHQQSIEEINRLTAITEELVSAAQEALRVIPKIKPANHGNGTQVRLAAAIDKATP</sequence>
<organism evidence="1 2">
    <name type="scientific">Pseudomonas piscis</name>
    <dbReference type="NCBI Taxonomy" id="2614538"/>
    <lineage>
        <taxon>Bacteria</taxon>
        <taxon>Pseudomonadati</taxon>
        <taxon>Pseudomonadota</taxon>
        <taxon>Gammaproteobacteria</taxon>
        <taxon>Pseudomonadales</taxon>
        <taxon>Pseudomonadaceae</taxon>
        <taxon>Pseudomonas</taxon>
    </lineage>
</organism>
<evidence type="ECO:0000313" key="2">
    <source>
        <dbReference type="Proteomes" id="UP001237292"/>
    </source>
</evidence>
<dbReference type="Proteomes" id="UP001237292">
    <property type="component" value="Chromosome"/>
</dbReference>
<reference evidence="1 2" key="1">
    <citation type="journal article" date="2023" name="Access Microbiol">
        <title>The genome of a steinernematid-associated Pseudomonas piscis bacterium encodes the biosynthesis of insect toxins.</title>
        <authorList>
            <person name="Awori R.M."/>
            <person name="Hendre P."/>
            <person name="Amugune N.O."/>
        </authorList>
    </citation>
    <scope>NUCLEOTIDE SEQUENCE [LARGE SCALE GENOMIC DNA]</scope>
    <source>
        <strain evidence="1 2">75</strain>
    </source>
</reference>
<accession>A0ABY9NAU4</accession>